<keyword evidence="3" id="KW-1185">Reference proteome</keyword>
<feature type="chain" id="PRO_5026666784" evidence="1">
    <location>
        <begin position="20"/>
        <end position="136"/>
    </location>
</feature>
<reference evidence="2 3" key="1">
    <citation type="submission" date="2019-05" db="EMBL/GenBank/DDBJ databases">
        <authorList>
            <consortium name="Science for Life Laboratories"/>
        </authorList>
    </citation>
    <scope>NUCLEOTIDE SEQUENCE [LARGE SCALE GENOMIC DNA]</scope>
    <source>
        <strain evidence="2">Soil9</strain>
    </source>
</reference>
<evidence type="ECO:0000256" key="1">
    <source>
        <dbReference type="SAM" id="SignalP"/>
    </source>
</evidence>
<dbReference type="RefSeq" id="WP_162671177.1">
    <property type="nucleotide sequence ID" value="NZ_LR593886.1"/>
</dbReference>
<evidence type="ECO:0000313" key="2">
    <source>
        <dbReference type="EMBL" id="VTR97379.1"/>
    </source>
</evidence>
<keyword evidence="1" id="KW-0732">Signal</keyword>
<dbReference type="Proteomes" id="UP000464178">
    <property type="component" value="Chromosome"/>
</dbReference>
<protein>
    <submittedName>
        <fullName evidence="2">Uncharacterized protein</fullName>
    </submittedName>
</protein>
<dbReference type="KEGG" id="gms:SOIL9_07500"/>
<name>A0A6P2D881_9BACT</name>
<dbReference type="AlphaFoldDB" id="A0A6P2D881"/>
<proteinExistence type="predicted"/>
<organism evidence="2 3">
    <name type="scientific">Gemmata massiliana</name>
    <dbReference type="NCBI Taxonomy" id="1210884"/>
    <lineage>
        <taxon>Bacteria</taxon>
        <taxon>Pseudomonadati</taxon>
        <taxon>Planctomycetota</taxon>
        <taxon>Planctomycetia</taxon>
        <taxon>Gemmatales</taxon>
        <taxon>Gemmataceae</taxon>
        <taxon>Gemmata</taxon>
    </lineage>
</organism>
<dbReference type="EMBL" id="LR593886">
    <property type="protein sequence ID" value="VTR97379.1"/>
    <property type="molecule type" value="Genomic_DNA"/>
</dbReference>
<feature type="signal peptide" evidence="1">
    <location>
        <begin position="1"/>
        <end position="19"/>
    </location>
</feature>
<gene>
    <name evidence="2" type="ORF">SOIL9_07500</name>
</gene>
<accession>A0A6P2D881</accession>
<evidence type="ECO:0000313" key="3">
    <source>
        <dbReference type="Proteomes" id="UP000464178"/>
    </source>
</evidence>
<sequence length="136" mass="14686">MFRTAFTFAALALFAVPTAADDKKPATGCTGIVEDAKLAEDAPVNGVIVSQKAWDKLIKSWDIKNPPKVDFDKEFLIVGKTIGSRLSITTKLDENGDLKVTADATTDRLERGFGYAVKVVSKNGVKTVNGKELPKE</sequence>